<evidence type="ECO:0000313" key="1">
    <source>
        <dbReference type="EMBL" id="JAE00674.1"/>
    </source>
</evidence>
<proteinExistence type="predicted"/>
<dbReference type="AlphaFoldDB" id="A0A0A9ENW6"/>
<reference evidence="1" key="2">
    <citation type="journal article" date="2015" name="Data Brief">
        <title>Shoot transcriptome of the giant reed, Arundo donax.</title>
        <authorList>
            <person name="Barrero R.A."/>
            <person name="Guerrero F.D."/>
            <person name="Moolhuijzen P."/>
            <person name="Goolsby J.A."/>
            <person name="Tidwell J."/>
            <person name="Bellgard S.E."/>
            <person name="Bellgard M.I."/>
        </authorList>
    </citation>
    <scope>NUCLEOTIDE SEQUENCE</scope>
    <source>
        <tissue evidence="1">Shoot tissue taken approximately 20 cm above the soil surface</tissue>
    </source>
</reference>
<organism evidence="1">
    <name type="scientific">Arundo donax</name>
    <name type="common">Giant reed</name>
    <name type="synonym">Donax arundinaceus</name>
    <dbReference type="NCBI Taxonomy" id="35708"/>
    <lineage>
        <taxon>Eukaryota</taxon>
        <taxon>Viridiplantae</taxon>
        <taxon>Streptophyta</taxon>
        <taxon>Embryophyta</taxon>
        <taxon>Tracheophyta</taxon>
        <taxon>Spermatophyta</taxon>
        <taxon>Magnoliopsida</taxon>
        <taxon>Liliopsida</taxon>
        <taxon>Poales</taxon>
        <taxon>Poaceae</taxon>
        <taxon>PACMAD clade</taxon>
        <taxon>Arundinoideae</taxon>
        <taxon>Arundineae</taxon>
        <taxon>Arundo</taxon>
    </lineage>
</organism>
<reference evidence="1" key="1">
    <citation type="submission" date="2014-09" db="EMBL/GenBank/DDBJ databases">
        <authorList>
            <person name="Magalhaes I.L.F."/>
            <person name="Oliveira U."/>
            <person name="Santos F.R."/>
            <person name="Vidigal T.H.D.A."/>
            <person name="Brescovit A.D."/>
            <person name="Santos A.J."/>
        </authorList>
    </citation>
    <scope>NUCLEOTIDE SEQUENCE</scope>
    <source>
        <tissue evidence="1">Shoot tissue taken approximately 20 cm above the soil surface</tissue>
    </source>
</reference>
<sequence>MPNAKSAPAFNSIRDVLALALSYFQLSKLLSLFCKQ</sequence>
<protein>
    <submittedName>
        <fullName evidence="1">Uncharacterized protein</fullName>
    </submittedName>
</protein>
<dbReference type="EMBL" id="GBRH01197222">
    <property type="protein sequence ID" value="JAE00674.1"/>
    <property type="molecule type" value="Transcribed_RNA"/>
</dbReference>
<accession>A0A0A9ENW6</accession>
<name>A0A0A9ENW6_ARUDO</name>